<dbReference type="AlphaFoldDB" id="A0A6I4M6E0"/>
<dbReference type="RefSeq" id="WP_151593847.1">
    <property type="nucleotide sequence ID" value="NZ_WBMS02000009.1"/>
</dbReference>
<sequence>MMHFQSAALARNELGISDFETRIFQDWAAAAAHPESTRALLGEVHADFLVTRSLANRANGRTRQRAGYRVMAWQGVLLTTLHTRLGEIQQARQAAAIAREFGYQCGDRAAVASAYDRESIAEIWYGTPELGSRAAVRGIKVIEGEAGTHYGKLILAGLHSQAMVHYSRLPEHAGLSEEYERQVRDWQQRMPEIRRPNAFELTPSQMYNSLAVAHAFRRQPSASEFFAAGFQATAYEAKERMRFRKLLRLNQAWSEAPHDPGRALEMATDVMRSFAMEKAPIDPIYRHRAARTIHALPESVPAEWTTELRTLISQPRP</sequence>
<accession>A0A6I4M6E0</accession>
<comment type="caution">
    <text evidence="1">The sequence shown here is derived from an EMBL/GenBank/DDBJ whole genome shotgun (WGS) entry which is preliminary data.</text>
</comment>
<protein>
    <submittedName>
        <fullName evidence="1">Uncharacterized protein</fullName>
    </submittedName>
</protein>
<name>A0A6I4M6E0_9ACTN</name>
<organism evidence="1 2">
    <name type="scientific">Actinomadura physcomitrii</name>
    <dbReference type="NCBI Taxonomy" id="2650748"/>
    <lineage>
        <taxon>Bacteria</taxon>
        <taxon>Bacillati</taxon>
        <taxon>Actinomycetota</taxon>
        <taxon>Actinomycetes</taxon>
        <taxon>Streptosporangiales</taxon>
        <taxon>Thermomonosporaceae</taxon>
        <taxon>Actinomadura</taxon>
    </lineage>
</organism>
<evidence type="ECO:0000313" key="2">
    <source>
        <dbReference type="Proteomes" id="UP000462055"/>
    </source>
</evidence>
<gene>
    <name evidence="1" type="ORF">F8568_013250</name>
</gene>
<keyword evidence="2" id="KW-1185">Reference proteome</keyword>
<dbReference type="Proteomes" id="UP000462055">
    <property type="component" value="Unassembled WGS sequence"/>
</dbReference>
<evidence type="ECO:0000313" key="1">
    <source>
        <dbReference type="EMBL" id="MWA01333.1"/>
    </source>
</evidence>
<dbReference type="EMBL" id="WBMS02000009">
    <property type="protein sequence ID" value="MWA01333.1"/>
    <property type="molecule type" value="Genomic_DNA"/>
</dbReference>
<proteinExistence type="predicted"/>
<reference evidence="1" key="1">
    <citation type="submission" date="2019-12" db="EMBL/GenBank/DDBJ databases">
        <title>Actinomadura physcomitrii sp. nov., a novel actinomycete isolated from moss [Physcomitrium sphaericum (Ludw) Fuernr].</title>
        <authorList>
            <person name="Zhuang X."/>
        </authorList>
    </citation>
    <scope>NUCLEOTIDE SEQUENCE [LARGE SCALE GENOMIC DNA]</scope>
    <source>
        <strain evidence="1">LD22</strain>
    </source>
</reference>